<name>A0A0C9Y996_9AGAR</name>
<reference evidence="2" key="2">
    <citation type="submission" date="2015-01" db="EMBL/GenBank/DDBJ databases">
        <title>Evolutionary Origins and Diversification of the Mycorrhizal Mutualists.</title>
        <authorList>
            <consortium name="DOE Joint Genome Institute"/>
            <consortium name="Mycorrhizal Genomics Consortium"/>
            <person name="Kohler A."/>
            <person name="Kuo A."/>
            <person name="Nagy L.G."/>
            <person name="Floudas D."/>
            <person name="Copeland A."/>
            <person name="Barry K.W."/>
            <person name="Cichocki N."/>
            <person name="Veneault-Fourrey C."/>
            <person name="LaButti K."/>
            <person name="Lindquist E.A."/>
            <person name="Lipzen A."/>
            <person name="Lundell T."/>
            <person name="Morin E."/>
            <person name="Murat C."/>
            <person name="Riley R."/>
            <person name="Ohm R."/>
            <person name="Sun H."/>
            <person name="Tunlid A."/>
            <person name="Henrissat B."/>
            <person name="Grigoriev I.V."/>
            <person name="Hibbett D.S."/>
            <person name="Martin F."/>
        </authorList>
    </citation>
    <scope>NUCLEOTIDE SEQUENCE [LARGE SCALE GENOMIC DNA]</scope>
    <source>
        <strain evidence="2">LaAM-08-1</strain>
    </source>
</reference>
<dbReference type="Proteomes" id="UP000054477">
    <property type="component" value="Unassembled WGS sequence"/>
</dbReference>
<keyword evidence="2" id="KW-1185">Reference proteome</keyword>
<sequence length="65" mass="7312">MEICWEKRTQFVEILLDTLSASSHPGVVNWPVRLLEPLMVDSPLSIVQAFVDGNGINVLLRAEYT</sequence>
<protein>
    <submittedName>
        <fullName evidence="1">Uncharacterized protein</fullName>
    </submittedName>
</protein>
<proteinExistence type="predicted"/>
<accession>A0A0C9Y996</accession>
<dbReference type="EMBL" id="KN838568">
    <property type="protein sequence ID" value="KIK04583.1"/>
    <property type="molecule type" value="Genomic_DNA"/>
</dbReference>
<reference evidence="1 2" key="1">
    <citation type="submission" date="2014-04" db="EMBL/GenBank/DDBJ databases">
        <authorList>
            <consortium name="DOE Joint Genome Institute"/>
            <person name="Kuo A."/>
            <person name="Kohler A."/>
            <person name="Nagy L.G."/>
            <person name="Floudas D."/>
            <person name="Copeland A."/>
            <person name="Barry K.W."/>
            <person name="Cichocki N."/>
            <person name="Veneault-Fourrey C."/>
            <person name="LaButti K."/>
            <person name="Lindquist E.A."/>
            <person name="Lipzen A."/>
            <person name="Lundell T."/>
            <person name="Morin E."/>
            <person name="Murat C."/>
            <person name="Sun H."/>
            <person name="Tunlid A."/>
            <person name="Henrissat B."/>
            <person name="Grigoriev I.V."/>
            <person name="Hibbett D.S."/>
            <person name="Martin F."/>
            <person name="Nordberg H.P."/>
            <person name="Cantor M.N."/>
            <person name="Hua S.X."/>
        </authorList>
    </citation>
    <scope>NUCLEOTIDE SEQUENCE [LARGE SCALE GENOMIC DNA]</scope>
    <source>
        <strain evidence="1 2">LaAM-08-1</strain>
    </source>
</reference>
<organism evidence="1 2">
    <name type="scientific">Laccaria amethystina LaAM-08-1</name>
    <dbReference type="NCBI Taxonomy" id="1095629"/>
    <lineage>
        <taxon>Eukaryota</taxon>
        <taxon>Fungi</taxon>
        <taxon>Dikarya</taxon>
        <taxon>Basidiomycota</taxon>
        <taxon>Agaricomycotina</taxon>
        <taxon>Agaricomycetes</taxon>
        <taxon>Agaricomycetidae</taxon>
        <taxon>Agaricales</taxon>
        <taxon>Agaricineae</taxon>
        <taxon>Hydnangiaceae</taxon>
        <taxon>Laccaria</taxon>
    </lineage>
</organism>
<dbReference type="AlphaFoldDB" id="A0A0C9Y996"/>
<gene>
    <name evidence="1" type="ORF">K443DRAFT_675840</name>
</gene>
<evidence type="ECO:0000313" key="1">
    <source>
        <dbReference type="EMBL" id="KIK04583.1"/>
    </source>
</evidence>
<dbReference type="HOGENOM" id="CLU_2850060_0_0_1"/>
<evidence type="ECO:0000313" key="2">
    <source>
        <dbReference type="Proteomes" id="UP000054477"/>
    </source>
</evidence>